<dbReference type="PANTHER" id="PTHR31150">
    <property type="entry name" value="EXPRESSED PROTEIN"/>
    <property type="match status" value="1"/>
</dbReference>
<dbReference type="AlphaFoldDB" id="A0A2K1J057"/>
<evidence type="ECO:0000256" key="1">
    <source>
        <dbReference type="PROSITE-ProRule" id="PRU00175"/>
    </source>
</evidence>
<evidence type="ECO:0000313" key="5">
    <source>
        <dbReference type="EnsemblPlants" id="Pp3c18_6410V3.1"/>
    </source>
</evidence>
<keyword evidence="1" id="KW-0863">Zinc-finger</keyword>
<dbReference type="InParanoid" id="A0A2K1J057"/>
<organism evidence="4">
    <name type="scientific">Physcomitrium patens</name>
    <name type="common">Spreading-leaved earth moss</name>
    <name type="synonym">Physcomitrella patens</name>
    <dbReference type="NCBI Taxonomy" id="3218"/>
    <lineage>
        <taxon>Eukaryota</taxon>
        <taxon>Viridiplantae</taxon>
        <taxon>Streptophyta</taxon>
        <taxon>Embryophyta</taxon>
        <taxon>Bryophyta</taxon>
        <taxon>Bryophytina</taxon>
        <taxon>Bryopsida</taxon>
        <taxon>Funariidae</taxon>
        <taxon>Funariales</taxon>
        <taxon>Funariaceae</taxon>
        <taxon>Physcomitrium</taxon>
    </lineage>
</organism>
<dbReference type="Gramene" id="Pp3c18_6410V3.2">
    <property type="protein sequence ID" value="Pp3c18_6410V3.2"/>
    <property type="gene ID" value="Pp3c18_6410"/>
</dbReference>
<feature type="compositionally biased region" description="Low complexity" evidence="2">
    <location>
        <begin position="133"/>
        <end position="143"/>
    </location>
</feature>
<reference evidence="5" key="3">
    <citation type="submission" date="2020-12" db="UniProtKB">
        <authorList>
            <consortium name="EnsemblPlants"/>
        </authorList>
    </citation>
    <scope>IDENTIFICATION</scope>
</reference>
<dbReference type="SUPFAM" id="SSF57850">
    <property type="entry name" value="RING/U-box"/>
    <property type="match status" value="1"/>
</dbReference>
<keyword evidence="1" id="KW-0479">Metal-binding</keyword>
<accession>A0A2K1J057</accession>
<dbReference type="GO" id="GO:0008270">
    <property type="term" value="F:zinc ion binding"/>
    <property type="evidence" value="ECO:0007669"/>
    <property type="project" value="UniProtKB-KW"/>
</dbReference>
<feature type="region of interest" description="Disordered" evidence="2">
    <location>
        <begin position="223"/>
        <end position="253"/>
    </location>
</feature>
<dbReference type="FunCoup" id="A0A2K1J057">
    <property type="interactions" value="2333"/>
</dbReference>
<feature type="region of interest" description="Disordered" evidence="2">
    <location>
        <begin position="182"/>
        <end position="209"/>
    </location>
</feature>
<name>A0A2K1J057_PHYPA</name>
<evidence type="ECO:0000256" key="2">
    <source>
        <dbReference type="SAM" id="MobiDB-lite"/>
    </source>
</evidence>
<dbReference type="EnsemblPlants" id="Pp3c18_6410V3.1">
    <property type="protein sequence ID" value="Pp3c18_6410V3.1"/>
    <property type="gene ID" value="Pp3c18_6410"/>
</dbReference>
<feature type="compositionally biased region" description="Low complexity" evidence="2">
    <location>
        <begin position="191"/>
        <end position="206"/>
    </location>
</feature>
<reference evidence="4 6" key="1">
    <citation type="journal article" date="2008" name="Science">
        <title>The Physcomitrella genome reveals evolutionary insights into the conquest of land by plants.</title>
        <authorList>
            <person name="Rensing S."/>
            <person name="Lang D."/>
            <person name="Zimmer A."/>
            <person name="Terry A."/>
            <person name="Salamov A."/>
            <person name="Shapiro H."/>
            <person name="Nishiyama T."/>
            <person name="Perroud P.-F."/>
            <person name="Lindquist E."/>
            <person name="Kamisugi Y."/>
            <person name="Tanahashi T."/>
            <person name="Sakakibara K."/>
            <person name="Fujita T."/>
            <person name="Oishi K."/>
            <person name="Shin-I T."/>
            <person name="Kuroki Y."/>
            <person name="Toyoda A."/>
            <person name="Suzuki Y."/>
            <person name="Hashimoto A."/>
            <person name="Yamaguchi K."/>
            <person name="Sugano A."/>
            <person name="Kohara Y."/>
            <person name="Fujiyama A."/>
            <person name="Anterola A."/>
            <person name="Aoki S."/>
            <person name="Ashton N."/>
            <person name="Barbazuk W.B."/>
            <person name="Barker E."/>
            <person name="Bennetzen J."/>
            <person name="Bezanilla M."/>
            <person name="Blankenship R."/>
            <person name="Cho S.H."/>
            <person name="Dutcher S."/>
            <person name="Estelle M."/>
            <person name="Fawcett J.A."/>
            <person name="Gundlach H."/>
            <person name="Hanada K."/>
            <person name="Heyl A."/>
            <person name="Hicks K.A."/>
            <person name="Hugh J."/>
            <person name="Lohr M."/>
            <person name="Mayer K."/>
            <person name="Melkozernov A."/>
            <person name="Murata T."/>
            <person name="Nelson D."/>
            <person name="Pils B."/>
            <person name="Prigge M."/>
            <person name="Reiss B."/>
            <person name="Renner T."/>
            <person name="Rombauts S."/>
            <person name="Rushton P."/>
            <person name="Sanderfoot A."/>
            <person name="Schween G."/>
            <person name="Shiu S.-H."/>
            <person name="Stueber K."/>
            <person name="Theodoulou F.L."/>
            <person name="Tu H."/>
            <person name="Van de Peer Y."/>
            <person name="Verrier P.J."/>
            <person name="Waters E."/>
            <person name="Wood A."/>
            <person name="Yang L."/>
            <person name="Cove D."/>
            <person name="Cuming A."/>
            <person name="Hasebe M."/>
            <person name="Lucas S."/>
            <person name="Mishler D.B."/>
            <person name="Reski R."/>
            <person name="Grigoriev I."/>
            <person name="Quatrano R.S."/>
            <person name="Boore J.L."/>
        </authorList>
    </citation>
    <scope>NUCLEOTIDE SEQUENCE [LARGE SCALE GENOMIC DNA]</scope>
    <source>
        <strain evidence="5 6">cv. Gransden 2004</strain>
    </source>
</reference>
<dbReference type="Gene3D" id="3.30.40.10">
    <property type="entry name" value="Zinc/RING finger domain, C3HC4 (zinc finger)"/>
    <property type="match status" value="1"/>
</dbReference>
<proteinExistence type="predicted"/>
<dbReference type="PaxDb" id="3218-PP1S185_73V6.1"/>
<evidence type="ECO:0000313" key="6">
    <source>
        <dbReference type="Proteomes" id="UP000006727"/>
    </source>
</evidence>
<feature type="region of interest" description="Disordered" evidence="2">
    <location>
        <begin position="455"/>
        <end position="501"/>
    </location>
</feature>
<dbReference type="PROSITE" id="PS50089">
    <property type="entry name" value="ZF_RING_2"/>
    <property type="match status" value="1"/>
</dbReference>
<dbReference type="InterPro" id="IPR013083">
    <property type="entry name" value="Znf_RING/FYVE/PHD"/>
</dbReference>
<protein>
    <recommendedName>
        <fullName evidence="3">RING-type domain-containing protein</fullName>
    </recommendedName>
</protein>
<feature type="compositionally biased region" description="Low complexity" evidence="2">
    <location>
        <begin position="289"/>
        <end position="310"/>
    </location>
</feature>
<dbReference type="Proteomes" id="UP000006727">
    <property type="component" value="Chromosome 18"/>
</dbReference>
<dbReference type="InterPro" id="IPR001841">
    <property type="entry name" value="Znf_RING"/>
</dbReference>
<reference evidence="4 6" key="2">
    <citation type="journal article" date="2018" name="Plant J.">
        <title>The Physcomitrella patens chromosome-scale assembly reveals moss genome structure and evolution.</title>
        <authorList>
            <person name="Lang D."/>
            <person name="Ullrich K.K."/>
            <person name="Murat F."/>
            <person name="Fuchs J."/>
            <person name="Jenkins J."/>
            <person name="Haas F.B."/>
            <person name="Piednoel M."/>
            <person name="Gundlach H."/>
            <person name="Van Bel M."/>
            <person name="Meyberg R."/>
            <person name="Vives C."/>
            <person name="Morata J."/>
            <person name="Symeonidi A."/>
            <person name="Hiss M."/>
            <person name="Muchero W."/>
            <person name="Kamisugi Y."/>
            <person name="Saleh O."/>
            <person name="Blanc G."/>
            <person name="Decker E.L."/>
            <person name="van Gessel N."/>
            <person name="Grimwood J."/>
            <person name="Hayes R.D."/>
            <person name="Graham S.W."/>
            <person name="Gunter L.E."/>
            <person name="McDaniel S.F."/>
            <person name="Hoernstein S.N.W."/>
            <person name="Larsson A."/>
            <person name="Li F.W."/>
            <person name="Perroud P.F."/>
            <person name="Phillips J."/>
            <person name="Ranjan P."/>
            <person name="Rokshar D.S."/>
            <person name="Rothfels C.J."/>
            <person name="Schneider L."/>
            <person name="Shu S."/>
            <person name="Stevenson D.W."/>
            <person name="Thummler F."/>
            <person name="Tillich M."/>
            <person name="Villarreal Aguilar J.C."/>
            <person name="Widiez T."/>
            <person name="Wong G.K."/>
            <person name="Wymore A."/>
            <person name="Zhang Y."/>
            <person name="Zimmer A.D."/>
            <person name="Quatrano R.S."/>
            <person name="Mayer K.F.X."/>
            <person name="Goodstein D."/>
            <person name="Casacuberta J.M."/>
            <person name="Vandepoele K."/>
            <person name="Reski R."/>
            <person name="Cuming A.C."/>
            <person name="Tuskan G.A."/>
            <person name="Maumus F."/>
            <person name="Salse J."/>
            <person name="Schmutz J."/>
            <person name="Rensing S.A."/>
        </authorList>
    </citation>
    <scope>NUCLEOTIDE SEQUENCE [LARGE SCALE GENOMIC DNA]</scope>
    <source>
        <strain evidence="5 6">cv. Gransden 2004</strain>
    </source>
</reference>
<evidence type="ECO:0000313" key="4">
    <source>
        <dbReference type="EMBL" id="PNR34900.1"/>
    </source>
</evidence>
<evidence type="ECO:0000259" key="3">
    <source>
        <dbReference type="PROSITE" id="PS50089"/>
    </source>
</evidence>
<dbReference type="EMBL" id="ABEU02000018">
    <property type="protein sequence ID" value="PNR34900.1"/>
    <property type="molecule type" value="Genomic_DNA"/>
</dbReference>
<feature type="compositionally biased region" description="Low complexity" evidence="2">
    <location>
        <begin position="237"/>
        <end position="248"/>
    </location>
</feature>
<keyword evidence="1" id="KW-0862">Zinc</keyword>
<dbReference type="PANTHER" id="PTHR31150:SF32">
    <property type="entry name" value="RING_U-BOX SUPERFAMILY PROTEIN"/>
    <property type="match status" value="1"/>
</dbReference>
<feature type="compositionally biased region" description="Polar residues" evidence="2">
    <location>
        <begin position="455"/>
        <end position="466"/>
    </location>
</feature>
<feature type="region of interest" description="Disordered" evidence="2">
    <location>
        <begin position="84"/>
        <end position="154"/>
    </location>
</feature>
<sequence>MTNAYQHSCIALSQVRALQLDIMLGGCRILFCDDLPGTTAAIPVPSRREEEVHHIERGKKRVCTQAAKTGSLCCVAARPHGPSENAHNWPNVGDKPRWHTNEGFAAPHASSHLGHSQSDDYLGTSSRTVPTPRRSLSSNSRGSRSWRRVDGGRHYNHFRTPSGSLYGGSPNNFIWNPLASSSHRTAGSMTTESEIAASPSTSIPSSKAEQFFTRPRAFSNKLESTSLPCDNAPKPLSTHPDSKFSSSSHVDDSFLSKPSFLVPENPARREHYEGRFLPAGPSRVPSLDGRFSFNRSSSSRSSSPGGSSSDWSTFHGFMEVGPDARQEWLRMANVTSQNDCGWNLSRESYDRSFGHVYMEKITAGGSQLALPSPRSEICGVCSRTLAQRSPWASSRVMGFHECNVIGVLVCGHTYHTECLEQITPESARQDPACPRCNSDKGMPKNSMISMSTQLKPRSVRGNSFMSRPSPRNKLSRVGVMDDNIGSEKPKFLISSSEEPSP</sequence>
<dbReference type="EnsemblPlants" id="Pp3c18_6410V3.2">
    <property type="protein sequence ID" value="Pp3c18_6410V3.2"/>
    <property type="gene ID" value="Pp3c18_6410"/>
</dbReference>
<feature type="region of interest" description="Disordered" evidence="2">
    <location>
        <begin position="288"/>
        <end position="310"/>
    </location>
</feature>
<feature type="domain" description="RING-type" evidence="3">
    <location>
        <begin position="378"/>
        <end position="437"/>
    </location>
</feature>
<keyword evidence="6" id="KW-1185">Reference proteome</keyword>
<gene>
    <name evidence="4" type="ORF">PHYPA_022798</name>
</gene>
<dbReference type="Gramene" id="Pp3c18_6410V3.1">
    <property type="protein sequence ID" value="Pp3c18_6410V3.1"/>
    <property type="gene ID" value="Pp3c18_6410"/>
</dbReference>